<gene>
    <name evidence="3" type="ORF">BDV95DRAFT_577128</name>
</gene>
<evidence type="ECO:0000313" key="3">
    <source>
        <dbReference type="EMBL" id="KAF2869350.1"/>
    </source>
</evidence>
<evidence type="ECO:0000313" key="4">
    <source>
        <dbReference type="Proteomes" id="UP000481861"/>
    </source>
</evidence>
<keyword evidence="2" id="KW-0732">Signal</keyword>
<dbReference type="OrthoDB" id="2349272at2759"/>
<dbReference type="Proteomes" id="UP000481861">
    <property type="component" value="Unassembled WGS sequence"/>
</dbReference>
<name>A0A7C8IAM7_9PLEO</name>
<keyword evidence="4" id="KW-1185">Reference proteome</keyword>
<feature type="region of interest" description="Disordered" evidence="1">
    <location>
        <begin position="61"/>
        <end position="82"/>
    </location>
</feature>
<reference evidence="3 4" key="1">
    <citation type="submission" date="2020-01" db="EMBL/GenBank/DDBJ databases">
        <authorList>
            <consortium name="DOE Joint Genome Institute"/>
            <person name="Haridas S."/>
            <person name="Albert R."/>
            <person name="Binder M."/>
            <person name="Bloem J."/>
            <person name="Labutti K."/>
            <person name="Salamov A."/>
            <person name="Andreopoulos B."/>
            <person name="Baker S.E."/>
            <person name="Barry K."/>
            <person name="Bills G."/>
            <person name="Bluhm B.H."/>
            <person name="Cannon C."/>
            <person name="Castanera R."/>
            <person name="Culley D.E."/>
            <person name="Daum C."/>
            <person name="Ezra D."/>
            <person name="Gonzalez J.B."/>
            <person name="Henrissat B."/>
            <person name="Kuo A."/>
            <person name="Liang C."/>
            <person name="Lipzen A."/>
            <person name="Lutzoni F."/>
            <person name="Magnuson J."/>
            <person name="Mondo S."/>
            <person name="Nolan M."/>
            <person name="Ohm R."/>
            <person name="Pangilinan J."/>
            <person name="Park H.-J.H."/>
            <person name="Ramirez L."/>
            <person name="Alfaro M."/>
            <person name="Sun H."/>
            <person name="Tritt A."/>
            <person name="Yoshinaga Y."/>
            <person name="Zwiers L.-H.L."/>
            <person name="Turgeon B.G."/>
            <person name="Goodwin S.B."/>
            <person name="Spatafora J.W."/>
            <person name="Crous P.W."/>
            <person name="Grigoriev I.V."/>
        </authorList>
    </citation>
    <scope>NUCLEOTIDE SEQUENCE [LARGE SCALE GENOMIC DNA]</scope>
    <source>
        <strain evidence="3 4">CBS 611.86</strain>
    </source>
</reference>
<proteinExistence type="predicted"/>
<dbReference type="AlphaFoldDB" id="A0A7C8IAM7"/>
<dbReference type="EMBL" id="JAADJZ010000016">
    <property type="protein sequence ID" value="KAF2869350.1"/>
    <property type="molecule type" value="Genomic_DNA"/>
</dbReference>
<sequence>MLFKSAILLASAFALSASALPCGSTAPAPATPVAPVATPSLAAPSSAPPAKSSAPPALSSALPALSSAPPAQTPAAPAQSVAPSAGGAITADTILSITPATKSCATAEFPNECADAARAGPAISASFAKYEITEKGTQAALIAIMMFESGSFVYNKNHYPGRPGQGTKNMQMPDNNKLYAAALFPDKIAGATTPEAVLQLVSGDNESFGSAAWHLTTQCGPEIQKGLAAGDAKGWDAYLTGCVKTTHTPDRDVLWTAAKKVLGV</sequence>
<protein>
    <submittedName>
        <fullName evidence="3">Uncharacterized protein</fullName>
    </submittedName>
</protein>
<comment type="caution">
    <text evidence="3">The sequence shown here is derived from an EMBL/GenBank/DDBJ whole genome shotgun (WGS) entry which is preliminary data.</text>
</comment>
<evidence type="ECO:0000256" key="2">
    <source>
        <dbReference type="SAM" id="SignalP"/>
    </source>
</evidence>
<accession>A0A7C8IAM7</accession>
<feature type="signal peptide" evidence="2">
    <location>
        <begin position="1"/>
        <end position="19"/>
    </location>
</feature>
<organism evidence="3 4">
    <name type="scientific">Massariosphaeria phaeospora</name>
    <dbReference type="NCBI Taxonomy" id="100035"/>
    <lineage>
        <taxon>Eukaryota</taxon>
        <taxon>Fungi</taxon>
        <taxon>Dikarya</taxon>
        <taxon>Ascomycota</taxon>
        <taxon>Pezizomycotina</taxon>
        <taxon>Dothideomycetes</taxon>
        <taxon>Pleosporomycetidae</taxon>
        <taxon>Pleosporales</taxon>
        <taxon>Pleosporales incertae sedis</taxon>
        <taxon>Massariosphaeria</taxon>
    </lineage>
</organism>
<feature type="chain" id="PRO_5028993866" evidence="2">
    <location>
        <begin position="20"/>
        <end position="264"/>
    </location>
</feature>
<evidence type="ECO:0000256" key="1">
    <source>
        <dbReference type="SAM" id="MobiDB-lite"/>
    </source>
</evidence>